<dbReference type="GeneID" id="68094364"/>
<comment type="caution">
    <text evidence="2">The sequence shown here is derived from an EMBL/GenBank/DDBJ whole genome shotgun (WGS) entry which is preliminary data.</text>
</comment>
<dbReference type="RefSeq" id="XP_044550865.1">
    <property type="nucleotide sequence ID" value="XM_044691267.1"/>
</dbReference>
<feature type="region of interest" description="Disordered" evidence="1">
    <location>
        <begin position="171"/>
        <end position="220"/>
    </location>
</feature>
<evidence type="ECO:0000313" key="3">
    <source>
        <dbReference type="Proteomes" id="UP000816034"/>
    </source>
</evidence>
<proteinExistence type="predicted"/>
<reference evidence="2 3" key="1">
    <citation type="journal article" date="2018" name="BMC Genomics">
        <title>The genome of Naegleria lovaniensis, the basis for a comparative approach to unravel pathogenicity factors of the human pathogenic amoeba N. fowleri.</title>
        <authorList>
            <person name="Liechti N."/>
            <person name="Schurch N."/>
            <person name="Bruggmann R."/>
            <person name="Wittwer M."/>
        </authorList>
    </citation>
    <scope>NUCLEOTIDE SEQUENCE [LARGE SCALE GENOMIC DNA]</scope>
    <source>
        <strain evidence="2 3">ATCC 30569</strain>
    </source>
</reference>
<evidence type="ECO:0000313" key="2">
    <source>
        <dbReference type="EMBL" id="KAG2386873.1"/>
    </source>
</evidence>
<evidence type="ECO:0000256" key="1">
    <source>
        <dbReference type="SAM" id="MobiDB-lite"/>
    </source>
</evidence>
<organism evidence="2 3">
    <name type="scientific">Naegleria lovaniensis</name>
    <name type="common">Amoeba</name>
    <dbReference type="NCBI Taxonomy" id="51637"/>
    <lineage>
        <taxon>Eukaryota</taxon>
        <taxon>Discoba</taxon>
        <taxon>Heterolobosea</taxon>
        <taxon>Tetramitia</taxon>
        <taxon>Eutetramitia</taxon>
        <taxon>Vahlkampfiidae</taxon>
        <taxon>Naegleria</taxon>
    </lineage>
</organism>
<dbReference type="AlphaFoldDB" id="A0AA88KLP3"/>
<name>A0AA88KLP3_NAELO</name>
<accession>A0AA88KLP3</accession>
<feature type="compositionally biased region" description="Acidic residues" evidence="1">
    <location>
        <begin position="198"/>
        <end position="212"/>
    </location>
</feature>
<keyword evidence="3" id="KW-1185">Reference proteome</keyword>
<dbReference type="EMBL" id="PYSW02000014">
    <property type="protein sequence ID" value="KAG2386873.1"/>
    <property type="molecule type" value="Genomic_DNA"/>
</dbReference>
<protein>
    <submittedName>
        <fullName evidence="2">Uncharacterized protein</fullName>
    </submittedName>
</protein>
<sequence>MSKYSSKKSARAYQKSCYSANNCTITELNRTILGDRLLIDPKTVTIDTKNYIFEKLHDENYLLSSVKYGLRVVMPMINQGGLFARLELVDDRNDVEVKCVKRERAGKRVLKGKTKEEFDVTKNNTLKVKMEFKFRETSSDNTVDKYRLLVHIMLENRILLTFNSEPFRTVVRAPGSKRSSRSTPIPLLVPTQYNVNNDDTEEDSDEDEEENEASQKKTKK</sequence>
<dbReference type="Proteomes" id="UP000816034">
    <property type="component" value="Unassembled WGS sequence"/>
</dbReference>
<gene>
    <name evidence="2" type="ORF">C9374_001908</name>
</gene>